<reference evidence="8" key="3">
    <citation type="submission" date="2024-06" db="EMBL/GenBank/DDBJ databases">
        <authorList>
            <person name="Zeng C."/>
        </authorList>
    </citation>
    <scope>NUCLEOTIDE SEQUENCE [LARGE SCALE GENOMIC DNA]</scope>
    <source>
        <strain evidence="8">ZCY20-5</strain>
    </source>
</reference>
<dbReference type="Pfam" id="PF01098">
    <property type="entry name" value="FTSW_RODA_SPOVE"/>
    <property type="match status" value="1"/>
</dbReference>
<accession>A0AA97D9W6</accession>
<reference evidence="8" key="2">
    <citation type="submission" date="2024-06" db="EMBL/GenBank/DDBJ databases">
        <title>Caproicibacterium argilliputei sp. nov, a novel caproic acid producing anaerobic bacterium isolated from pit mud.</title>
        <authorList>
            <person name="Zeng C."/>
        </authorList>
    </citation>
    <scope>NUCLEOTIDE SEQUENCE [LARGE SCALE GENOMIC DNA]</scope>
    <source>
        <strain evidence="8">ZCY20-5</strain>
    </source>
</reference>
<organism evidence="7 8">
    <name type="scientific">Caproicibacterium argilliputei</name>
    <dbReference type="NCBI Taxonomy" id="3030016"/>
    <lineage>
        <taxon>Bacteria</taxon>
        <taxon>Bacillati</taxon>
        <taxon>Bacillota</taxon>
        <taxon>Clostridia</taxon>
        <taxon>Eubacteriales</taxon>
        <taxon>Oscillospiraceae</taxon>
        <taxon>Caproicibacterium</taxon>
    </lineage>
</organism>
<keyword evidence="2 6" id="KW-0812">Transmembrane</keyword>
<evidence type="ECO:0000256" key="4">
    <source>
        <dbReference type="ARBA" id="ARBA00022989"/>
    </source>
</evidence>
<evidence type="ECO:0000256" key="3">
    <source>
        <dbReference type="ARBA" id="ARBA00022960"/>
    </source>
</evidence>
<comment type="subcellular location">
    <subcellularLocation>
        <location evidence="1">Membrane</location>
        <topology evidence="1">Multi-pass membrane protein</topology>
    </subcellularLocation>
</comment>
<keyword evidence="8" id="KW-1185">Reference proteome</keyword>
<dbReference type="GO" id="GO:0008360">
    <property type="term" value="P:regulation of cell shape"/>
    <property type="evidence" value="ECO:0007669"/>
    <property type="project" value="UniProtKB-KW"/>
</dbReference>
<keyword evidence="5 6" id="KW-0472">Membrane</keyword>
<feature type="transmembrane region" description="Helical" evidence="6">
    <location>
        <begin position="282"/>
        <end position="302"/>
    </location>
</feature>
<dbReference type="GO" id="GO:0015648">
    <property type="term" value="F:lipid-linked peptidoglycan transporter activity"/>
    <property type="evidence" value="ECO:0007669"/>
    <property type="project" value="TreeGrafter"/>
</dbReference>
<dbReference type="PANTHER" id="PTHR30474">
    <property type="entry name" value="CELL CYCLE PROTEIN"/>
    <property type="match status" value="1"/>
</dbReference>
<sequence>MHNFGTRAADYIRRTDKLLWIIMLLISAYSLLLLKTVPKTGGGRSYFSVQLMAVVVGYIGAIVLTLIDYRTIANYWIPIAAFCVFLLLLTLWKGISITGSGGVDARAWLSLPGGITFQTSELVKIGFLITFGKHLDLLQEEERLHDFKSVLLLLVHAAVPILLVQREGDTGTAIIFIFMFLFMTFTAGVQLRYFAALLGVAAVGAPIAWNFLLEDYQKARMLIFRHPETDPNNYGFQQLAGKMSISSGQLTGRGLFVSPRVNSSAVPVQASDFIFSVAGEQLGFIGCVAIIVLLVVLMLRCLRNARRSTDLQGSSICIGFFAMVFSQTLFNLGMCLNLLPVMGVTLPFFSSGGSSVMCLYFGFGLVESVVIHREDGRNSRRLFE</sequence>
<dbReference type="PANTHER" id="PTHR30474:SF1">
    <property type="entry name" value="PEPTIDOGLYCAN GLYCOSYLTRANSFERASE MRDB"/>
    <property type="match status" value="1"/>
</dbReference>
<dbReference type="InterPro" id="IPR001182">
    <property type="entry name" value="FtsW/RodA"/>
</dbReference>
<dbReference type="GO" id="GO:0051301">
    <property type="term" value="P:cell division"/>
    <property type="evidence" value="ECO:0007669"/>
    <property type="project" value="InterPro"/>
</dbReference>
<dbReference type="EMBL" id="CP135996">
    <property type="protein sequence ID" value="WOC33290.1"/>
    <property type="molecule type" value="Genomic_DNA"/>
</dbReference>
<evidence type="ECO:0000256" key="5">
    <source>
        <dbReference type="ARBA" id="ARBA00023136"/>
    </source>
</evidence>
<evidence type="ECO:0000256" key="2">
    <source>
        <dbReference type="ARBA" id="ARBA00022692"/>
    </source>
</evidence>
<feature type="transmembrane region" description="Helical" evidence="6">
    <location>
        <begin position="73"/>
        <end position="92"/>
    </location>
</feature>
<gene>
    <name evidence="7" type="ORF">PXC00_05320</name>
</gene>
<evidence type="ECO:0000313" key="8">
    <source>
        <dbReference type="Proteomes" id="UP001300604"/>
    </source>
</evidence>
<dbReference type="Proteomes" id="UP001300604">
    <property type="component" value="Chromosome"/>
</dbReference>
<dbReference type="AlphaFoldDB" id="A0AA97D9W6"/>
<proteinExistence type="predicted"/>
<keyword evidence="3" id="KW-0133">Cell shape</keyword>
<name>A0AA97D9W6_9FIRM</name>
<feature type="transmembrane region" description="Helical" evidence="6">
    <location>
        <begin position="46"/>
        <end position="67"/>
    </location>
</feature>
<feature type="transmembrane region" description="Helical" evidence="6">
    <location>
        <begin position="314"/>
        <end position="339"/>
    </location>
</feature>
<feature type="transmembrane region" description="Helical" evidence="6">
    <location>
        <begin position="170"/>
        <end position="187"/>
    </location>
</feature>
<evidence type="ECO:0000256" key="1">
    <source>
        <dbReference type="ARBA" id="ARBA00004141"/>
    </source>
</evidence>
<dbReference type="KEGG" id="carl:PXC00_05320"/>
<dbReference type="GO" id="GO:0005886">
    <property type="term" value="C:plasma membrane"/>
    <property type="evidence" value="ECO:0007669"/>
    <property type="project" value="TreeGrafter"/>
</dbReference>
<evidence type="ECO:0000313" key="7">
    <source>
        <dbReference type="EMBL" id="WOC33290.1"/>
    </source>
</evidence>
<dbReference type="GO" id="GO:0032153">
    <property type="term" value="C:cell division site"/>
    <property type="evidence" value="ECO:0007669"/>
    <property type="project" value="TreeGrafter"/>
</dbReference>
<evidence type="ECO:0000256" key="6">
    <source>
        <dbReference type="SAM" id="Phobius"/>
    </source>
</evidence>
<protein>
    <submittedName>
        <fullName evidence="7">FtsW/RodA/SpoVE family cell cycle protein</fullName>
    </submittedName>
</protein>
<feature type="transmembrane region" description="Helical" evidence="6">
    <location>
        <begin position="18"/>
        <end position="34"/>
    </location>
</feature>
<reference evidence="7 8" key="1">
    <citation type="submission" date="2024-06" db="EMBL/GenBank/DDBJ databases">
        <title>Caproicibacterium argilliputei sp. nov, a novel caproic acid producing anaerobic bacterium isolated from pit mud.</title>
        <authorList>
            <person name="Xia S."/>
        </authorList>
    </citation>
    <scope>NUCLEOTIDE SEQUENCE [LARGE SCALE GENOMIC DNA]</scope>
    <source>
        <strain evidence="7 8">ZCY20-5</strain>
    </source>
</reference>
<feature type="transmembrane region" description="Helical" evidence="6">
    <location>
        <begin position="194"/>
        <end position="212"/>
    </location>
</feature>
<dbReference type="RefSeq" id="WP_275845575.1">
    <property type="nucleotide sequence ID" value="NZ_CP135996.1"/>
</dbReference>
<feature type="transmembrane region" description="Helical" evidence="6">
    <location>
        <begin position="351"/>
        <end position="371"/>
    </location>
</feature>
<keyword evidence="4 6" id="KW-1133">Transmembrane helix</keyword>